<dbReference type="WBParaSite" id="jg5573.2">
    <property type="protein sequence ID" value="jg5573.2"/>
    <property type="gene ID" value="jg5573"/>
</dbReference>
<feature type="region of interest" description="Disordered" evidence="1">
    <location>
        <begin position="68"/>
        <end position="89"/>
    </location>
</feature>
<accession>A0A915EER3</accession>
<name>A0A915EER3_9BILA</name>
<keyword evidence="2" id="KW-1185">Reference proteome</keyword>
<proteinExistence type="predicted"/>
<protein>
    <submittedName>
        <fullName evidence="3">Uncharacterized protein</fullName>
    </submittedName>
</protein>
<feature type="region of interest" description="Disordered" evidence="1">
    <location>
        <begin position="1"/>
        <end position="47"/>
    </location>
</feature>
<reference evidence="3" key="1">
    <citation type="submission" date="2022-11" db="UniProtKB">
        <authorList>
            <consortium name="WormBaseParasite"/>
        </authorList>
    </citation>
    <scope>IDENTIFICATION</scope>
</reference>
<dbReference type="Proteomes" id="UP000887574">
    <property type="component" value="Unplaced"/>
</dbReference>
<sequence>MENPPDQHDILTTTNNNVDTSFSKDNRNSSSRSWNGAAAEKTAGMSSCEEVVRNGVVKEQSKVEILAKPIAPQPNPPECPQSPPYSPHQAIVANFNNNSQL</sequence>
<dbReference type="AlphaFoldDB" id="A0A915EER3"/>
<evidence type="ECO:0000313" key="2">
    <source>
        <dbReference type="Proteomes" id="UP000887574"/>
    </source>
</evidence>
<organism evidence="2 3">
    <name type="scientific">Ditylenchus dipsaci</name>
    <dbReference type="NCBI Taxonomy" id="166011"/>
    <lineage>
        <taxon>Eukaryota</taxon>
        <taxon>Metazoa</taxon>
        <taxon>Ecdysozoa</taxon>
        <taxon>Nematoda</taxon>
        <taxon>Chromadorea</taxon>
        <taxon>Rhabditida</taxon>
        <taxon>Tylenchina</taxon>
        <taxon>Tylenchomorpha</taxon>
        <taxon>Sphaerularioidea</taxon>
        <taxon>Anguinidae</taxon>
        <taxon>Anguininae</taxon>
        <taxon>Ditylenchus</taxon>
    </lineage>
</organism>
<evidence type="ECO:0000256" key="1">
    <source>
        <dbReference type="SAM" id="MobiDB-lite"/>
    </source>
</evidence>
<feature type="compositionally biased region" description="Polar residues" evidence="1">
    <location>
        <begin position="10"/>
        <end position="21"/>
    </location>
</feature>
<evidence type="ECO:0000313" key="3">
    <source>
        <dbReference type="WBParaSite" id="jg5573.2"/>
    </source>
</evidence>
<feature type="compositionally biased region" description="Pro residues" evidence="1">
    <location>
        <begin position="71"/>
        <end position="86"/>
    </location>
</feature>